<evidence type="ECO:0000313" key="2">
    <source>
        <dbReference type="Proteomes" id="UP000219565"/>
    </source>
</evidence>
<name>A0A285LFL0_9NOCA</name>
<sequence length="71" mass="7936">MTDPKCELLAGLAEPREIIDQLTDEEAATLSTLLRRAEQQQRHSLDAAIDASLEVLPRLVRIPARKILFGK</sequence>
<gene>
    <name evidence="1" type="ORF">SAMN04244553_3556</name>
</gene>
<accession>A0A285LFL0</accession>
<protein>
    <submittedName>
        <fullName evidence="1">Uncharacterized protein</fullName>
    </submittedName>
</protein>
<dbReference type="Proteomes" id="UP000219565">
    <property type="component" value="Unassembled WGS sequence"/>
</dbReference>
<keyword evidence="2" id="KW-1185">Reference proteome</keyword>
<dbReference type="OrthoDB" id="4751900at2"/>
<organism evidence="1 2">
    <name type="scientific">Nocardia amikacinitolerans</name>
    <dbReference type="NCBI Taxonomy" id="756689"/>
    <lineage>
        <taxon>Bacteria</taxon>
        <taxon>Bacillati</taxon>
        <taxon>Actinomycetota</taxon>
        <taxon>Actinomycetes</taxon>
        <taxon>Mycobacteriales</taxon>
        <taxon>Nocardiaceae</taxon>
        <taxon>Nocardia</taxon>
    </lineage>
</organism>
<reference evidence="1 2" key="1">
    <citation type="submission" date="2017-09" db="EMBL/GenBank/DDBJ databases">
        <authorList>
            <person name="Ehlers B."/>
            <person name="Leendertz F.H."/>
        </authorList>
    </citation>
    <scope>NUCLEOTIDE SEQUENCE [LARGE SCALE GENOMIC DNA]</scope>
    <source>
        <strain evidence="1 2">DSM 45537</strain>
    </source>
</reference>
<dbReference type="AlphaFoldDB" id="A0A285LFL0"/>
<proteinExistence type="predicted"/>
<dbReference type="EMBL" id="OBEG01000003">
    <property type="protein sequence ID" value="SNY83704.1"/>
    <property type="molecule type" value="Genomic_DNA"/>
</dbReference>
<evidence type="ECO:0000313" key="1">
    <source>
        <dbReference type="EMBL" id="SNY83704.1"/>
    </source>
</evidence>
<dbReference type="STRING" id="1379680.GCA_001612615_03920"/>
<dbReference type="RefSeq" id="WP_097245801.1">
    <property type="nucleotide sequence ID" value="NZ_OBEG01000003.1"/>
</dbReference>